<comment type="caution">
    <text evidence="1">The sequence shown here is derived from an EMBL/GenBank/DDBJ whole genome shotgun (WGS) entry which is preliminary data.</text>
</comment>
<dbReference type="AlphaFoldDB" id="A0A4Y2JF42"/>
<proteinExistence type="predicted"/>
<dbReference type="EMBL" id="BGPR01003410">
    <property type="protein sequence ID" value="GBM87796.1"/>
    <property type="molecule type" value="Genomic_DNA"/>
</dbReference>
<gene>
    <name evidence="1" type="ORF">AVEN_40241_1</name>
</gene>
<name>A0A4Y2JF42_ARAVE</name>
<dbReference type="Proteomes" id="UP000499080">
    <property type="component" value="Unassembled WGS sequence"/>
</dbReference>
<keyword evidence="2" id="KW-1185">Reference proteome</keyword>
<accession>A0A4Y2JF42</accession>
<reference evidence="1 2" key="1">
    <citation type="journal article" date="2019" name="Sci. Rep.">
        <title>Orb-weaving spider Araneus ventricosus genome elucidates the spidroin gene catalogue.</title>
        <authorList>
            <person name="Kono N."/>
            <person name="Nakamura H."/>
            <person name="Ohtoshi R."/>
            <person name="Moran D.A.P."/>
            <person name="Shinohara A."/>
            <person name="Yoshida Y."/>
            <person name="Fujiwara M."/>
            <person name="Mori M."/>
            <person name="Tomita M."/>
            <person name="Arakawa K."/>
        </authorList>
    </citation>
    <scope>NUCLEOTIDE SEQUENCE [LARGE SCALE GENOMIC DNA]</scope>
</reference>
<protein>
    <submittedName>
        <fullName evidence="1">Uncharacterized protein</fullName>
    </submittedName>
</protein>
<sequence>MMDLSFRMGALPFLTSNNAWRRKSFIDGRSMFHHELLKKPEIWCGRRLFGRSPTQSRCLEHGISDHFVRNCATGCVVARKQCRTFLQLTSFREVIKAFAVRTF</sequence>
<evidence type="ECO:0000313" key="1">
    <source>
        <dbReference type="EMBL" id="GBM87796.1"/>
    </source>
</evidence>
<organism evidence="1 2">
    <name type="scientific">Araneus ventricosus</name>
    <name type="common">Orbweaver spider</name>
    <name type="synonym">Epeira ventricosa</name>
    <dbReference type="NCBI Taxonomy" id="182803"/>
    <lineage>
        <taxon>Eukaryota</taxon>
        <taxon>Metazoa</taxon>
        <taxon>Ecdysozoa</taxon>
        <taxon>Arthropoda</taxon>
        <taxon>Chelicerata</taxon>
        <taxon>Arachnida</taxon>
        <taxon>Araneae</taxon>
        <taxon>Araneomorphae</taxon>
        <taxon>Entelegynae</taxon>
        <taxon>Araneoidea</taxon>
        <taxon>Araneidae</taxon>
        <taxon>Araneus</taxon>
    </lineage>
</organism>
<evidence type="ECO:0000313" key="2">
    <source>
        <dbReference type="Proteomes" id="UP000499080"/>
    </source>
</evidence>